<sequence length="359" mass="41453">MKIVHIITSLEVGGAEKLLVNVTGMQLEFHEVTVIYFKVPKLVNEFDKRVNVIHIPLKFNIISEIRKVLQKIKPDVVHTHLTHADLFGLLAARSCKGIKTISTVHSTTYRNNFQDSLYYILYRILFNVICRETKIIAISKALKEHIHQKFWLDYKRIYLLYNTISVGHTSELPMPTNLAKHQDKFKILFVGRFISHKSVHTLIEAIHLLEENIKQQIEVYLVGSGALLEQLKELTEKLELTSVVFFEGISHQVYQYFKASDLFVLPSISEGLPLVILEAFKFECPIISSDITSFSELIENNVNGLTFEVSNPKSLAEKIRILYKNPDLRDQLSKSGKQFFDENFEPSKYVNRLNDIYLK</sequence>
<dbReference type="InterPro" id="IPR001296">
    <property type="entry name" value="Glyco_trans_1"/>
</dbReference>
<accession>A0A9W6EU14</accession>
<evidence type="ECO:0000259" key="2">
    <source>
        <dbReference type="Pfam" id="PF13439"/>
    </source>
</evidence>
<name>A0A9W6EU14_9FLAO</name>
<dbReference type="PANTHER" id="PTHR12526">
    <property type="entry name" value="GLYCOSYLTRANSFERASE"/>
    <property type="match status" value="1"/>
</dbReference>
<dbReference type="Pfam" id="PF13439">
    <property type="entry name" value="Glyco_transf_4"/>
    <property type="match status" value="1"/>
</dbReference>
<dbReference type="Gene3D" id="3.40.50.2000">
    <property type="entry name" value="Glycogen Phosphorylase B"/>
    <property type="match status" value="2"/>
</dbReference>
<keyword evidence="3" id="KW-0808">Transferase</keyword>
<evidence type="ECO:0000259" key="1">
    <source>
        <dbReference type="Pfam" id="PF00534"/>
    </source>
</evidence>
<dbReference type="EMBL" id="BRVP01000012">
    <property type="protein sequence ID" value="GLB52895.1"/>
    <property type="molecule type" value="Genomic_DNA"/>
</dbReference>
<feature type="domain" description="Glycosyltransferase subfamily 4-like N-terminal" evidence="2">
    <location>
        <begin position="12"/>
        <end position="164"/>
    </location>
</feature>
<proteinExistence type="predicted"/>
<dbReference type="Proteomes" id="UP001143545">
    <property type="component" value="Unassembled WGS sequence"/>
</dbReference>
<evidence type="ECO:0000313" key="3">
    <source>
        <dbReference type="EMBL" id="GLB52895.1"/>
    </source>
</evidence>
<dbReference type="SUPFAM" id="SSF53756">
    <property type="entry name" value="UDP-Glycosyltransferase/glycogen phosphorylase"/>
    <property type="match status" value="1"/>
</dbReference>
<dbReference type="AlphaFoldDB" id="A0A9W6EU14"/>
<dbReference type="GO" id="GO:0016757">
    <property type="term" value="F:glycosyltransferase activity"/>
    <property type="evidence" value="ECO:0007669"/>
    <property type="project" value="InterPro"/>
</dbReference>
<organism evidence="3 4">
    <name type="scientific">Neptunitalea chrysea</name>
    <dbReference type="NCBI Taxonomy" id="1647581"/>
    <lineage>
        <taxon>Bacteria</taxon>
        <taxon>Pseudomonadati</taxon>
        <taxon>Bacteroidota</taxon>
        <taxon>Flavobacteriia</taxon>
        <taxon>Flavobacteriales</taxon>
        <taxon>Flavobacteriaceae</taxon>
        <taxon>Neptunitalea</taxon>
    </lineage>
</organism>
<protein>
    <submittedName>
        <fullName evidence="3">Glycosyl transferase group 1</fullName>
    </submittedName>
</protein>
<dbReference type="Pfam" id="PF00534">
    <property type="entry name" value="Glycos_transf_1"/>
    <property type="match status" value="1"/>
</dbReference>
<comment type="caution">
    <text evidence="3">The sequence shown here is derived from an EMBL/GenBank/DDBJ whole genome shotgun (WGS) entry which is preliminary data.</text>
</comment>
<dbReference type="InterPro" id="IPR028098">
    <property type="entry name" value="Glyco_trans_4-like_N"/>
</dbReference>
<evidence type="ECO:0000313" key="4">
    <source>
        <dbReference type="Proteomes" id="UP001143545"/>
    </source>
</evidence>
<reference evidence="3" key="1">
    <citation type="submission" date="2022-07" db="EMBL/GenBank/DDBJ databases">
        <title>Taxonomy of Novel Oxalotrophic and Methylotrophic Bacteria.</title>
        <authorList>
            <person name="Sahin N."/>
            <person name="Tani A."/>
        </authorList>
    </citation>
    <scope>NUCLEOTIDE SEQUENCE</scope>
    <source>
        <strain evidence="3">AM327</strain>
    </source>
</reference>
<dbReference type="RefSeq" id="WP_281754459.1">
    <property type="nucleotide sequence ID" value="NZ_BRVP01000012.1"/>
</dbReference>
<dbReference type="CDD" id="cd03801">
    <property type="entry name" value="GT4_PimA-like"/>
    <property type="match status" value="1"/>
</dbReference>
<feature type="domain" description="Glycosyl transferase family 1" evidence="1">
    <location>
        <begin position="178"/>
        <end position="338"/>
    </location>
</feature>
<gene>
    <name evidence="3" type="ORF">NBRC110019_19350</name>
</gene>
<keyword evidence="4" id="KW-1185">Reference proteome</keyword>